<dbReference type="Pfam" id="PF12525">
    <property type="entry name" value="DUF3726"/>
    <property type="match status" value="1"/>
</dbReference>
<dbReference type="STRING" id="1796497.GCE9029_02652"/>
<dbReference type="InterPro" id="IPR022201">
    <property type="entry name" value="DUF3726"/>
</dbReference>
<name>A0A128F5D2_9GAMM</name>
<dbReference type="AlphaFoldDB" id="A0A128F5D2"/>
<proteinExistence type="predicted"/>
<dbReference type="OrthoDB" id="5792746at2"/>
<dbReference type="RefSeq" id="WP_062663696.1">
    <property type="nucleotide sequence ID" value="NZ_FIZX01000002.1"/>
</dbReference>
<dbReference type="EMBL" id="FIZX01000002">
    <property type="protein sequence ID" value="CZF81501.1"/>
    <property type="molecule type" value="Genomic_DNA"/>
</dbReference>
<reference evidence="2" key="1">
    <citation type="submission" date="2016-02" db="EMBL/GenBank/DDBJ databases">
        <authorList>
            <person name="Rodrigo-Torres Lidia"/>
            <person name="Arahal R.David."/>
        </authorList>
    </citation>
    <scope>NUCLEOTIDE SEQUENCE [LARGE SCALE GENOMIC DNA]</scope>
    <source>
        <strain evidence="2">CECT 9029</strain>
    </source>
</reference>
<accession>A0A128F5D2</accession>
<sequence>MIQVSHNELVGLCTKAFDALNHPHGESDTIAETVVDLEMAGLSGVSMFVEALPTLDEEQEARAPRCDIIDGNILVSLHGGSLFCHLPALIDVAVERLIGFPRVSMSVKDCRNRWLAFGELLKLAGKGLSVRVCWHRNDSPDDIECILNAGSRYPDIYLQKDLGLEENSMQIELSLAPFSASNSASVPTISGHEQNEAASAAWEQGIRIRLSNWEALKHYASRLLVEDSERSMRGAGE</sequence>
<protein>
    <recommendedName>
        <fullName evidence="3">DUF3726 domain-containing protein</fullName>
    </recommendedName>
</protein>
<organism evidence="1 2">
    <name type="scientific">Grimontia celer</name>
    <dbReference type="NCBI Taxonomy" id="1796497"/>
    <lineage>
        <taxon>Bacteria</taxon>
        <taxon>Pseudomonadati</taxon>
        <taxon>Pseudomonadota</taxon>
        <taxon>Gammaproteobacteria</taxon>
        <taxon>Vibrionales</taxon>
        <taxon>Vibrionaceae</taxon>
        <taxon>Grimontia</taxon>
    </lineage>
</organism>
<dbReference type="Proteomes" id="UP000071641">
    <property type="component" value="Unassembled WGS sequence"/>
</dbReference>
<evidence type="ECO:0000313" key="2">
    <source>
        <dbReference type="Proteomes" id="UP000071641"/>
    </source>
</evidence>
<evidence type="ECO:0008006" key="3">
    <source>
        <dbReference type="Google" id="ProtNLM"/>
    </source>
</evidence>
<keyword evidence="2" id="KW-1185">Reference proteome</keyword>
<evidence type="ECO:0000313" key="1">
    <source>
        <dbReference type="EMBL" id="CZF81501.1"/>
    </source>
</evidence>
<gene>
    <name evidence="1" type="ORF">GCE9029_02652</name>
</gene>